<reference evidence="1" key="1">
    <citation type="submission" date="2013-12" db="EMBL/GenBank/DDBJ databases">
        <title>A Varibaculum cambriense genome reconstructed from a premature infant gut community with otherwise low bacterial novelty that shifts toward anaerobic metabolism during the third week of life.</title>
        <authorList>
            <person name="Brown C.T."/>
            <person name="Sharon I."/>
            <person name="Thomas B.C."/>
            <person name="Castelle C.J."/>
            <person name="Morowitz M.J."/>
            <person name="Banfield J.F."/>
        </authorList>
    </citation>
    <scope>NUCLEOTIDE SEQUENCE</scope>
</reference>
<gene>
    <name evidence="1" type="ORF">Q604_UNBC02067G0001</name>
</gene>
<protein>
    <submittedName>
        <fullName evidence="1">Uncharacterized protein</fullName>
    </submittedName>
</protein>
<accession>W1YMV5</accession>
<name>W1YMV5_9ZZZZ</name>
<comment type="caution">
    <text evidence="1">The sequence shown here is derived from an EMBL/GenBank/DDBJ whole genome shotgun (WGS) entry which is preliminary data.</text>
</comment>
<sequence length="53" mass="6079">LYAFISKLNCILVKAAHEIGCERNKQYSTYAITNYLHSTVLSKRPFEVYAPGR</sequence>
<proteinExistence type="predicted"/>
<dbReference type="AlphaFoldDB" id="W1YMV5"/>
<organism evidence="1">
    <name type="scientific">human gut metagenome</name>
    <dbReference type="NCBI Taxonomy" id="408170"/>
    <lineage>
        <taxon>unclassified sequences</taxon>
        <taxon>metagenomes</taxon>
        <taxon>organismal metagenomes</taxon>
    </lineage>
</organism>
<dbReference type="EMBL" id="AZMM01002067">
    <property type="protein sequence ID" value="ETJ43903.1"/>
    <property type="molecule type" value="Genomic_DNA"/>
</dbReference>
<evidence type="ECO:0000313" key="1">
    <source>
        <dbReference type="EMBL" id="ETJ43903.1"/>
    </source>
</evidence>
<feature type="non-terminal residue" evidence="1">
    <location>
        <position position="1"/>
    </location>
</feature>